<keyword evidence="1" id="KW-1133">Transmembrane helix</keyword>
<accession>A0A8S9ZAP3</accession>
<keyword evidence="1" id="KW-0812">Transmembrane</keyword>
<reference evidence="2" key="1">
    <citation type="journal article" date="2020" name="Ecol. Evol.">
        <title>Genome structure and content of the rice root-knot nematode (Meloidogyne graminicola).</title>
        <authorList>
            <person name="Phan N.T."/>
            <person name="Danchin E.G.J."/>
            <person name="Klopp C."/>
            <person name="Perfus-Barbeoch L."/>
            <person name="Kozlowski D.K."/>
            <person name="Koutsovoulos G.D."/>
            <person name="Lopez-Roques C."/>
            <person name="Bouchez O."/>
            <person name="Zahm M."/>
            <person name="Besnard G."/>
            <person name="Bellafiore S."/>
        </authorList>
    </citation>
    <scope>NUCLEOTIDE SEQUENCE</scope>
    <source>
        <strain evidence="2">VN-18</strain>
    </source>
</reference>
<name>A0A8S9ZAP3_9BILA</name>
<evidence type="ECO:0000313" key="3">
    <source>
        <dbReference type="Proteomes" id="UP000605970"/>
    </source>
</evidence>
<organism evidence="2 3">
    <name type="scientific">Meloidogyne graminicola</name>
    <dbReference type="NCBI Taxonomy" id="189291"/>
    <lineage>
        <taxon>Eukaryota</taxon>
        <taxon>Metazoa</taxon>
        <taxon>Ecdysozoa</taxon>
        <taxon>Nematoda</taxon>
        <taxon>Chromadorea</taxon>
        <taxon>Rhabditida</taxon>
        <taxon>Tylenchina</taxon>
        <taxon>Tylenchomorpha</taxon>
        <taxon>Tylenchoidea</taxon>
        <taxon>Meloidogynidae</taxon>
        <taxon>Meloidogyninae</taxon>
        <taxon>Meloidogyne</taxon>
    </lineage>
</organism>
<feature type="transmembrane region" description="Helical" evidence="1">
    <location>
        <begin position="6"/>
        <end position="24"/>
    </location>
</feature>
<gene>
    <name evidence="2" type="ORF">Mgra_00010260</name>
</gene>
<evidence type="ECO:0000256" key="1">
    <source>
        <dbReference type="SAM" id="Phobius"/>
    </source>
</evidence>
<comment type="caution">
    <text evidence="2">The sequence shown here is derived from an EMBL/GenBank/DDBJ whole genome shotgun (WGS) entry which is preliminary data.</text>
</comment>
<dbReference type="AlphaFoldDB" id="A0A8S9ZAP3"/>
<sequence length="67" mass="7777">MDSKSLQVAFNFVMDIVLFLLFRLSHLFKKCPCHERNCFIVSLSAVSERRVQCIGFNVVRLSMILLI</sequence>
<keyword evidence="1" id="KW-0472">Membrane</keyword>
<proteinExistence type="predicted"/>
<protein>
    <submittedName>
        <fullName evidence="2">Uncharacterized protein</fullName>
    </submittedName>
</protein>
<dbReference type="Proteomes" id="UP000605970">
    <property type="component" value="Unassembled WGS sequence"/>
</dbReference>
<keyword evidence="3" id="KW-1185">Reference proteome</keyword>
<evidence type="ECO:0000313" key="2">
    <source>
        <dbReference type="EMBL" id="KAF7623413.1"/>
    </source>
</evidence>
<dbReference type="EMBL" id="JABEBT010000251">
    <property type="protein sequence ID" value="KAF7623413.1"/>
    <property type="molecule type" value="Genomic_DNA"/>
</dbReference>